<dbReference type="EMBL" id="CAFBMC010000081">
    <property type="protein sequence ID" value="CAB4906403.1"/>
    <property type="molecule type" value="Genomic_DNA"/>
</dbReference>
<organism evidence="1">
    <name type="scientific">freshwater metagenome</name>
    <dbReference type="NCBI Taxonomy" id="449393"/>
    <lineage>
        <taxon>unclassified sequences</taxon>
        <taxon>metagenomes</taxon>
        <taxon>ecological metagenomes</taxon>
    </lineage>
</organism>
<reference evidence="1" key="1">
    <citation type="submission" date="2020-05" db="EMBL/GenBank/DDBJ databases">
        <authorList>
            <person name="Chiriac C."/>
            <person name="Salcher M."/>
            <person name="Ghai R."/>
            <person name="Kavagutti S V."/>
        </authorList>
    </citation>
    <scope>NUCLEOTIDE SEQUENCE</scope>
</reference>
<proteinExistence type="predicted"/>
<gene>
    <name evidence="1" type="ORF">UFOPK3495_01290</name>
</gene>
<accession>A0A6J7GQ61</accession>
<name>A0A6J7GQ61_9ZZZZ</name>
<sequence length="61" mass="6362">MLTAVPVALVAVTVTDSASTSPSAKPHVPTGVAALKVKVVVLEFLPAERPLERYVLPLDVP</sequence>
<protein>
    <submittedName>
        <fullName evidence="1">Unannotated protein</fullName>
    </submittedName>
</protein>
<evidence type="ECO:0000313" key="1">
    <source>
        <dbReference type="EMBL" id="CAB4906403.1"/>
    </source>
</evidence>
<dbReference type="AlphaFoldDB" id="A0A6J7GQ61"/>